<accession>A0A1L0B506</accession>
<feature type="compositionally biased region" description="Basic and acidic residues" evidence="9">
    <location>
        <begin position="238"/>
        <end position="263"/>
    </location>
</feature>
<keyword evidence="6 8" id="KW-0539">Nucleus</keyword>
<dbReference type="GO" id="GO:0003712">
    <property type="term" value="F:transcription coregulator activity"/>
    <property type="evidence" value="ECO:0007669"/>
    <property type="project" value="InterPro"/>
</dbReference>
<keyword evidence="5 8" id="KW-0804">Transcription</keyword>
<evidence type="ECO:0000256" key="6">
    <source>
        <dbReference type="ARBA" id="ARBA00023242"/>
    </source>
</evidence>
<keyword evidence="8" id="KW-0010">Activator</keyword>
<dbReference type="InterPro" id="IPR019258">
    <property type="entry name" value="Mediator_Med4"/>
</dbReference>
<dbReference type="OrthoDB" id="1929813at2759"/>
<evidence type="ECO:0000256" key="5">
    <source>
        <dbReference type="ARBA" id="ARBA00023163"/>
    </source>
</evidence>
<evidence type="ECO:0000313" key="11">
    <source>
        <dbReference type="Proteomes" id="UP000183365"/>
    </source>
</evidence>
<dbReference type="Pfam" id="PF10018">
    <property type="entry name" value="Med4"/>
    <property type="match status" value="1"/>
</dbReference>
<comment type="subunit">
    <text evidence="8">Component of the Mediator complex.</text>
</comment>
<evidence type="ECO:0000256" key="1">
    <source>
        <dbReference type="ARBA" id="ARBA00004123"/>
    </source>
</evidence>
<protein>
    <recommendedName>
        <fullName evidence="3 8">Mediator of RNA polymerase II transcription subunit 4</fullName>
    </recommendedName>
    <alternativeName>
        <fullName evidence="7 8">Mediator complex subunit 4</fullName>
    </alternativeName>
</protein>
<name>A0A1L0B506_9ASCO</name>
<sequence length="278" mass="32772">MPETTESKSLKEMVPLYNMISEYELLLNQLVYKIDKGTLNLDDEVNGDYILLRKLIYLDKQITTDFPYKEYDNIYKSYNELQMKLNNVDKELKEDILMTLYKNYKKLSSLSKISNKSVIIKDIPIDSVISYSQRLAKFTSKPLVTMIDQSIIDGGLSKQEQEQQIQDPSGWNFIWAGDDMIRRGNLVIQQQQEQIRLETIREKKEEEENERKRKEKEEEQLRLAEKNANAKDSGIIFDGKHREENDVSKDHEPNVKEEPKQDINEDDFDLDLFNPDDF</sequence>
<organism evidence="10 11">
    <name type="scientific">Hanseniaspora guilliermondii</name>
    <dbReference type="NCBI Taxonomy" id="56406"/>
    <lineage>
        <taxon>Eukaryota</taxon>
        <taxon>Fungi</taxon>
        <taxon>Dikarya</taxon>
        <taxon>Ascomycota</taxon>
        <taxon>Saccharomycotina</taxon>
        <taxon>Saccharomycetes</taxon>
        <taxon>Saccharomycodales</taxon>
        <taxon>Saccharomycodaceae</taxon>
        <taxon>Hanseniaspora</taxon>
    </lineage>
</organism>
<dbReference type="AlphaFoldDB" id="A0A1L0B506"/>
<comment type="subcellular location">
    <subcellularLocation>
        <location evidence="1 8">Nucleus</location>
    </subcellularLocation>
</comment>
<evidence type="ECO:0000313" key="10">
    <source>
        <dbReference type="EMBL" id="SGZ40123.1"/>
    </source>
</evidence>
<comment type="similarity">
    <text evidence="2 8">Belongs to the Mediator complex subunit 4 family.</text>
</comment>
<evidence type="ECO:0000256" key="8">
    <source>
        <dbReference type="RuleBase" id="RU364141"/>
    </source>
</evidence>
<dbReference type="GO" id="GO:0006357">
    <property type="term" value="P:regulation of transcription by RNA polymerase II"/>
    <property type="evidence" value="ECO:0007669"/>
    <property type="project" value="InterPro"/>
</dbReference>
<evidence type="ECO:0000256" key="9">
    <source>
        <dbReference type="SAM" id="MobiDB-lite"/>
    </source>
</evidence>
<dbReference type="EMBL" id="FQNF01000040">
    <property type="protein sequence ID" value="SGZ40123.1"/>
    <property type="molecule type" value="Genomic_DNA"/>
</dbReference>
<feature type="compositionally biased region" description="Basic and acidic residues" evidence="9">
    <location>
        <begin position="203"/>
        <end position="229"/>
    </location>
</feature>
<reference evidence="11" key="1">
    <citation type="submission" date="2016-11" db="EMBL/GenBank/DDBJ databases">
        <authorList>
            <person name="Guldener U."/>
        </authorList>
    </citation>
    <scope>NUCLEOTIDE SEQUENCE [LARGE SCALE GENOMIC DNA]</scope>
</reference>
<dbReference type="Proteomes" id="UP000183365">
    <property type="component" value="Unassembled WGS sequence"/>
</dbReference>
<evidence type="ECO:0000256" key="2">
    <source>
        <dbReference type="ARBA" id="ARBA00009626"/>
    </source>
</evidence>
<dbReference type="GO" id="GO:0016592">
    <property type="term" value="C:mediator complex"/>
    <property type="evidence" value="ECO:0007669"/>
    <property type="project" value="InterPro"/>
</dbReference>
<evidence type="ECO:0000256" key="7">
    <source>
        <dbReference type="ARBA" id="ARBA00031257"/>
    </source>
</evidence>
<dbReference type="VEuPathDB" id="FungiDB:HGUI_02323"/>
<keyword evidence="11" id="KW-1185">Reference proteome</keyword>
<keyword evidence="4 8" id="KW-0805">Transcription regulation</keyword>
<evidence type="ECO:0000256" key="3">
    <source>
        <dbReference type="ARBA" id="ARBA00020629"/>
    </source>
</evidence>
<gene>
    <name evidence="8" type="primary">MED4</name>
    <name evidence="10" type="ORF">HGUI_02323</name>
</gene>
<evidence type="ECO:0000256" key="4">
    <source>
        <dbReference type="ARBA" id="ARBA00023015"/>
    </source>
</evidence>
<feature type="region of interest" description="Disordered" evidence="9">
    <location>
        <begin position="203"/>
        <end position="278"/>
    </location>
</feature>
<feature type="compositionally biased region" description="Acidic residues" evidence="9">
    <location>
        <begin position="264"/>
        <end position="278"/>
    </location>
</feature>
<proteinExistence type="inferred from homology"/>
<comment type="function">
    <text evidence="8">Component of the Mediator complex, a coactivator involved in the regulated transcription of nearly all RNA polymerase II-dependent genes. Mediator functions as a bridge to convey information from gene-specific regulatory proteins to the basal RNA polymerase II transcription machinery. Mediator is recruited to promoters by direct interactions with regulatory proteins and serves as a scaffold for the assembly of a functional preinitiation complex with RNA polymerase II and the general transcription factors.</text>
</comment>